<dbReference type="STRING" id="22663.A0A2I0IK48"/>
<reference evidence="1 2" key="1">
    <citation type="submission" date="2017-11" db="EMBL/GenBank/DDBJ databases">
        <title>De-novo sequencing of pomegranate (Punica granatum L.) genome.</title>
        <authorList>
            <person name="Akparov Z."/>
            <person name="Amiraslanov A."/>
            <person name="Hajiyeva S."/>
            <person name="Abbasov M."/>
            <person name="Kaur K."/>
            <person name="Hamwieh A."/>
            <person name="Solovyev V."/>
            <person name="Salamov A."/>
            <person name="Braich B."/>
            <person name="Kosarev P."/>
            <person name="Mahmoud A."/>
            <person name="Hajiyev E."/>
            <person name="Babayeva S."/>
            <person name="Izzatullayeva V."/>
            <person name="Mammadov A."/>
            <person name="Mammadov A."/>
            <person name="Sharifova S."/>
            <person name="Ojaghi J."/>
            <person name="Eynullazada K."/>
            <person name="Bayramov B."/>
            <person name="Abdulazimova A."/>
            <person name="Shahmuradov I."/>
        </authorList>
    </citation>
    <scope>NUCLEOTIDE SEQUENCE [LARGE SCALE GENOMIC DNA]</scope>
    <source>
        <strain evidence="2">cv. AG2017</strain>
        <tissue evidence="1">Leaf</tissue>
    </source>
</reference>
<evidence type="ECO:0000313" key="1">
    <source>
        <dbReference type="EMBL" id="PKI44369.1"/>
    </source>
</evidence>
<dbReference type="InterPro" id="IPR050592">
    <property type="entry name" value="GDSL_lipolytic_enzyme"/>
</dbReference>
<dbReference type="AlphaFoldDB" id="A0A2I0IK48"/>
<dbReference type="EMBL" id="PGOL01002909">
    <property type="protein sequence ID" value="PKI44369.1"/>
    <property type="molecule type" value="Genomic_DNA"/>
</dbReference>
<comment type="caution">
    <text evidence="1">The sequence shown here is derived from an EMBL/GenBank/DDBJ whole genome shotgun (WGS) entry which is preliminary data.</text>
</comment>
<sequence>MMNPSRNRSVGSIPESIVYGCIGFVVFQAGQHFQFVRDYLLHWSLLYFAGCVSNDHTTTKQRPFNNTIPALLVFGHSTVYPGNNDYVNTVFKGNFPPYGRDFANHVALEVSYAGVKDYLPPYLNQSSHIEELMTGVSFCLGWIENAIPLPQQLELFQEYRKRLEDVAGKEKTNDFVKKSVFLVSTGMNDFALNYFTAQLRRLDFSISYYE</sequence>
<name>A0A2I0IK48_PUNGR</name>
<proteinExistence type="predicted"/>
<dbReference type="Gene3D" id="3.40.50.1110">
    <property type="entry name" value="SGNH hydrolase"/>
    <property type="match status" value="1"/>
</dbReference>
<dbReference type="PANTHER" id="PTHR45642">
    <property type="entry name" value="GDSL ESTERASE/LIPASE EXL3"/>
    <property type="match status" value="1"/>
</dbReference>
<dbReference type="PANTHER" id="PTHR45642:SF3">
    <property type="entry name" value="OS09G0540400 PROTEIN"/>
    <property type="match status" value="1"/>
</dbReference>
<gene>
    <name evidence="1" type="ORF">CRG98_035228</name>
</gene>
<protein>
    <submittedName>
        <fullName evidence="1">Uncharacterized protein</fullName>
    </submittedName>
</protein>
<accession>A0A2I0IK48</accession>
<organism evidence="1 2">
    <name type="scientific">Punica granatum</name>
    <name type="common">Pomegranate</name>
    <dbReference type="NCBI Taxonomy" id="22663"/>
    <lineage>
        <taxon>Eukaryota</taxon>
        <taxon>Viridiplantae</taxon>
        <taxon>Streptophyta</taxon>
        <taxon>Embryophyta</taxon>
        <taxon>Tracheophyta</taxon>
        <taxon>Spermatophyta</taxon>
        <taxon>Magnoliopsida</taxon>
        <taxon>eudicotyledons</taxon>
        <taxon>Gunneridae</taxon>
        <taxon>Pentapetalae</taxon>
        <taxon>rosids</taxon>
        <taxon>malvids</taxon>
        <taxon>Myrtales</taxon>
        <taxon>Lythraceae</taxon>
        <taxon>Punica</taxon>
    </lineage>
</organism>
<keyword evidence="2" id="KW-1185">Reference proteome</keyword>
<dbReference type="InterPro" id="IPR036514">
    <property type="entry name" value="SGNH_hydro_sf"/>
</dbReference>
<dbReference type="Proteomes" id="UP000233551">
    <property type="component" value="Unassembled WGS sequence"/>
</dbReference>
<evidence type="ECO:0000313" key="2">
    <source>
        <dbReference type="Proteomes" id="UP000233551"/>
    </source>
</evidence>